<keyword evidence="3" id="KW-0804">Transcription</keyword>
<feature type="domain" description="HTH gntR-type" evidence="4">
    <location>
        <begin position="5"/>
        <end position="73"/>
    </location>
</feature>
<name>A0ABT7S5J1_9CELL</name>
<dbReference type="SMART" id="SM00895">
    <property type="entry name" value="FCD"/>
    <property type="match status" value="1"/>
</dbReference>
<dbReference type="Proteomes" id="UP001321453">
    <property type="component" value="Unassembled WGS sequence"/>
</dbReference>
<organism evidence="5 6">
    <name type="scientific">Cellulomonas edaphi</name>
    <dbReference type="NCBI Taxonomy" id="3053468"/>
    <lineage>
        <taxon>Bacteria</taxon>
        <taxon>Bacillati</taxon>
        <taxon>Actinomycetota</taxon>
        <taxon>Actinomycetes</taxon>
        <taxon>Micrococcales</taxon>
        <taxon>Cellulomonadaceae</taxon>
        <taxon>Cellulomonas</taxon>
    </lineage>
</organism>
<dbReference type="Gene3D" id="1.10.10.10">
    <property type="entry name" value="Winged helix-like DNA-binding domain superfamily/Winged helix DNA-binding domain"/>
    <property type="match status" value="1"/>
</dbReference>
<dbReference type="SMART" id="SM00345">
    <property type="entry name" value="HTH_GNTR"/>
    <property type="match status" value="1"/>
</dbReference>
<evidence type="ECO:0000256" key="2">
    <source>
        <dbReference type="ARBA" id="ARBA00023125"/>
    </source>
</evidence>
<dbReference type="InterPro" id="IPR036388">
    <property type="entry name" value="WH-like_DNA-bd_sf"/>
</dbReference>
<dbReference type="Pfam" id="PF00392">
    <property type="entry name" value="GntR"/>
    <property type="match status" value="1"/>
</dbReference>
<dbReference type="InterPro" id="IPR011711">
    <property type="entry name" value="GntR_C"/>
</dbReference>
<dbReference type="SUPFAM" id="SSF46785">
    <property type="entry name" value="Winged helix' DNA-binding domain"/>
    <property type="match status" value="1"/>
</dbReference>
<dbReference type="InterPro" id="IPR000524">
    <property type="entry name" value="Tscrpt_reg_HTH_GntR"/>
</dbReference>
<evidence type="ECO:0000256" key="3">
    <source>
        <dbReference type="ARBA" id="ARBA00023163"/>
    </source>
</evidence>
<dbReference type="InterPro" id="IPR008920">
    <property type="entry name" value="TF_FadR/GntR_C"/>
</dbReference>
<evidence type="ECO:0000313" key="6">
    <source>
        <dbReference type="Proteomes" id="UP001321453"/>
    </source>
</evidence>
<evidence type="ECO:0000259" key="4">
    <source>
        <dbReference type="PROSITE" id="PS50949"/>
    </source>
</evidence>
<dbReference type="PRINTS" id="PR00035">
    <property type="entry name" value="HTHGNTR"/>
</dbReference>
<dbReference type="PANTHER" id="PTHR43537">
    <property type="entry name" value="TRANSCRIPTIONAL REGULATOR, GNTR FAMILY"/>
    <property type="match status" value="1"/>
</dbReference>
<keyword evidence="6" id="KW-1185">Reference proteome</keyword>
<keyword evidence="1" id="KW-0805">Transcription regulation</keyword>
<keyword evidence="2" id="KW-0238">DNA-binding</keyword>
<evidence type="ECO:0000256" key="1">
    <source>
        <dbReference type="ARBA" id="ARBA00023015"/>
    </source>
</evidence>
<evidence type="ECO:0000313" key="5">
    <source>
        <dbReference type="EMBL" id="MDM7830877.1"/>
    </source>
</evidence>
<dbReference type="PROSITE" id="PS50949">
    <property type="entry name" value="HTH_GNTR"/>
    <property type="match status" value="1"/>
</dbReference>
<dbReference type="Pfam" id="PF07729">
    <property type="entry name" value="FCD"/>
    <property type="match status" value="1"/>
</dbReference>
<dbReference type="RefSeq" id="WP_289446031.1">
    <property type="nucleotide sequence ID" value="NZ_JAUCGR010000001.1"/>
</dbReference>
<dbReference type="InterPro" id="IPR036390">
    <property type="entry name" value="WH_DNA-bd_sf"/>
</dbReference>
<sequence length="217" mass="23422">MPRRTGLIDSTVSRLRDRIAAGEWAVGTRIPPEPRLVELLGVGRNTVREAVQSLVHAGLLERRQGSGTYVLSASELAASMGRHIADARQRDVVEVRRALEVEAARLAARRRTATDASTLLARRDERSAAYVAADLDAMVATDLALHRTIVRTGGNPVLVSLYENLLDAIGENIRFNFVTDVHGHDSHDALVEAIVAGDDDGAARETSLYLSALLGKG</sequence>
<dbReference type="SUPFAM" id="SSF48008">
    <property type="entry name" value="GntR ligand-binding domain-like"/>
    <property type="match status" value="1"/>
</dbReference>
<dbReference type="Gene3D" id="1.20.120.530">
    <property type="entry name" value="GntR ligand-binding domain-like"/>
    <property type="match status" value="1"/>
</dbReference>
<dbReference type="CDD" id="cd07377">
    <property type="entry name" value="WHTH_GntR"/>
    <property type="match status" value="1"/>
</dbReference>
<dbReference type="EMBL" id="JAUCGR010000001">
    <property type="protein sequence ID" value="MDM7830877.1"/>
    <property type="molecule type" value="Genomic_DNA"/>
</dbReference>
<protein>
    <submittedName>
        <fullName evidence="5">GntR family transcriptional regulator</fullName>
    </submittedName>
</protein>
<reference evidence="5 6" key="1">
    <citation type="submission" date="2023-06" db="EMBL/GenBank/DDBJ databases">
        <title>Cellulomonas sp. MW9 Whole genome sequence.</title>
        <authorList>
            <person name="Park S."/>
        </authorList>
    </citation>
    <scope>NUCLEOTIDE SEQUENCE [LARGE SCALE GENOMIC DNA]</scope>
    <source>
        <strain evidence="5 6">MW9</strain>
    </source>
</reference>
<accession>A0ABT7S5J1</accession>
<dbReference type="PANTHER" id="PTHR43537:SF47">
    <property type="entry name" value="REGULATORY PROTEIN GNTR HTH"/>
    <property type="match status" value="1"/>
</dbReference>
<gene>
    <name evidence="5" type="ORF">QRT05_05995</name>
</gene>
<comment type="caution">
    <text evidence="5">The sequence shown here is derived from an EMBL/GenBank/DDBJ whole genome shotgun (WGS) entry which is preliminary data.</text>
</comment>
<proteinExistence type="predicted"/>